<keyword evidence="4" id="KW-1185">Reference proteome</keyword>
<dbReference type="EMBL" id="VOIH02000007">
    <property type="protein sequence ID" value="KAF3441939.1"/>
    <property type="molecule type" value="Genomic_DNA"/>
</dbReference>
<name>A0A8K0GX41_9ROSA</name>
<dbReference type="InterPro" id="IPR044526">
    <property type="entry name" value="NAKR1-3"/>
</dbReference>
<evidence type="ECO:0000256" key="1">
    <source>
        <dbReference type="SAM" id="SignalP"/>
    </source>
</evidence>
<evidence type="ECO:0000313" key="3">
    <source>
        <dbReference type="EMBL" id="KAF3441939.1"/>
    </source>
</evidence>
<feature type="domain" description="HMA" evidence="2">
    <location>
        <begin position="66"/>
        <end position="129"/>
    </location>
</feature>
<dbReference type="CDD" id="cd00371">
    <property type="entry name" value="HMA"/>
    <property type="match status" value="1"/>
</dbReference>
<dbReference type="AlphaFoldDB" id="A0A8K0GX41"/>
<dbReference type="PANTHER" id="PTHR46119:SF11">
    <property type="entry name" value="HEAVY METAL TRANSPORT_DETOXIFICATION SUPERFAMILY PROTEIN"/>
    <property type="match status" value="1"/>
</dbReference>
<protein>
    <recommendedName>
        <fullName evidence="2">HMA domain-containing protein</fullName>
    </recommendedName>
</protein>
<dbReference type="PROSITE" id="PS51257">
    <property type="entry name" value="PROKAR_LIPOPROTEIN"/>
    <property type="match status" value="1"/>
</dbReference>
<keyword evidence="1" id="KW-0732">Signal</keyword>
<dbReference type="Gene3D" id="3.30.70.100">
    <property type="match status" value="1"/>
</dbReference>
<dbReference type="PANTHER" id="PTHR46119">
    <property type="entry name" value="OS08G0405700 PROTEIN"/>
    <property type="match status" value="1"/>
</dbReference>
<feature type="signal peptide" evidence="1">
    <location>
        <begin position="1"/>
        <end position="21"/>
    </location>
</feature>
<dbReference type="Proteomes" id="UP000796880">
    <property type="component" value="Unassembled WGS sequence"/>
</dbReference>
<dbReference type="Pfam" id="PF00403">
    <property type="entry name" value="HMA"/>
    <property type="match status" value="1"/>
</dbReference>
<dbReference type="OrthoDB" id="689350at2759"/>
<evidence type="ECO:0000313" key="4">
    <source>
        <dbReference type="Proteomes" id="UP000796880"/>
    </source>
</evidence>
<accession>A0A8K0GX41</accession>
<reference evidence="3" key="1">
    <citation type="submission" date="2020-03" db="EMBL/GenBank/DDBJ databases">
        <title>A high-quality chromosome-level genome assembly of a woody plant with both climbing and erect habits, Rhamnella rubrinervis.</title>
        <authorList>
            <person name="Lu Z."/>
            <person name="Yang Y."/>
            <person name="Zhu X."/>
            <person name="Sun Y."/>
        </authorList>
    </citation>
    <scope>NUCLEOTIDE SEQUENCE</scope>
    <source>
        <strain evidence="3">BYM</strain>
        <tissue evidence="3">Leaf</tissue>
    </source>
</reference>
<dbReference type="GO" id="GO:0046872">
    <property type="term" value="F:metal ion binding"/>
    <property type="evidence" value="ECO:0007669"/>
    <property type="project" value="InterPro"/>
</dbReference>
<evidence type="ECO:0000259" key="2">
    <source>
        <dbReference type="PROSITE" id="PS50846"/>
    </source>
</evidence>
<organism evidence="3 4">
    <name type="scientific">Rhamnella rubrinervis</name>
    <dbReference type="NCBI Taxonomy" id="2594499"/>
    <lineage>
        <taxon>Eukaryota</taxon>
        <taxon>Viridiplantae</taxon>
        <taxon>Streptophyta</taxon>
        <taxon>Embryophyta</taxon>
        <taxon>Tracheophyta</taxon>
        <taxon>Spermatophyta</taxon>
        <taxon>Magnoliopsida</taxon>
        <taxon>eudicotyledons</taxon>
        <taxon>Gunneridae</taxon>
        <taxon>Pentapetalae</taxon>
        <taxon>rosids</taxon>
        <taxon>fabids</taxon>
        <taxon>Rosales</taxon>
        <taxon>Rhamnaceae</taxon>
        <taxon>rhamnoid group</taxon>
        <taxon>Rhamneae</taxon>
        <taxon>Rhamnella</taxon>
    </lineage>
</organism>
<dbReference type="InterPro" id="IPR036163">
    <property type="entry name" value="HMA_dom_sf"/>
</dbReference>
<gene>
    <name evidence="3" type="ORF">FNV43_RR15855</name>
</gene>
<proteinExistence type="predicted"/>
<feature type="chain" id="PRO_5035436100" description="HMA domain-containing protein" evidence="1">
    <location>
        <begin position="22"/>
        <end position="142"/>
    </location>
</feature>
<dbReference type="SUPFAM" id="SSF55008">
    <property type="entry name" value="HMA, heavy metal-associated domain"/>
    <property type="match status" value="1"/>
</dbReference>
<sequence>MGKFSLGRMLDCLCLSSGSSSCFCMNYVETQDEFEQAPLITSEKSQLLRLKDVVSGNQTLAFQLKPKMVMLRVSMHCNGCARKVEKHISRMEGVTSYKVDLESKMAVVIGDILPFEVLESVSKVKYAELWNSPTSTVSHTLQ</sequence>
<dbReference type="PROSITE" id="PS50846">
    <property type="entry name" value="HMA_2"/>
    <property type="match status" value="1"/>
</dbReference>
<dbReference type="InterPro" id="IPR006121">
    <property type="entry name" value="HMA_dom"/>
</dbReference>
<comment type="caution">
    <text evidence="3">The sequence shown here is derived from an EMBL/GenBank/DDBJ whole genome shotgun (WGS) entry which is preliminary data.</text>
</comment>